<feature type="domain" description="Peptidase M16 N-terminal" evidence="1">
    <location>
        <begin position="3"/>
        <end position="116"/>
    </location>
</feature>
<protein>
    <submittedName>
        <fullName evidence="2">Insulinase family protein</fullName>
    </submittedName>
</protein>
<name>A0A839IWL7_9GAMM</name>
<dbReference type="GO" id="GO:0046872">
    <property type="term" value="F:metal ion binding"/>
    <property type="evidence" value="ECO:0007669"/>
    <property type="project" value="InterPro"/>
</dbReference>
<accession>A0A839IWL7</accession>
<evidence type="ECO:0000259" key="1">
    <source>
        <dbReference type="Pfam" id="PF00675"/>
    </source>
</evidence>
<gene>
    <name evidence="2" type="ORF">H4O21_24620</name>
</gene>
<dbReference type="Proteomes" id="UP000565262">
    <property type="component" value="Unassembled WGS sequence"/>
</dbReference>
<organism evidence="2 3">
    <name type="scientific">Oceanospirillum sediminis</name>
    <dbReference type="NCBI Taxonomy" id="2760088"/>
    <lineage>
        <taxon>Bacteria</taxon>
        <taxon>Pseudomonadati</taxon>
        <taxon>Pseudomonadota</taxon>
        <taxon>Gammaproteobacteria</taxon>
        <taxon>Oceanospirillales</taxon>
        <taxon>Oceanospirillaceae</taxon>
        <taxon>Oceanospirillum</taxon>
    </lineage>
</organism>
<reference evidence="2 3" key="1">
    <citation type="submission" date="2020-08" db="EMBL/GenBank/DDBJ databases">
        <title>Oceanospirillum sp. nov. isolated from marine sediment.</title>
        <authorList>
            <person name="Ji X."/>
        </authorList>
    </citation>
    <scope>NUCLEOTIDE SEQUENCE [LARGE SCALE GENOMIC DNA]</scope>
    <source>
        <strain evidence="2 3">D5</strain>
    </source>
</reference>
<evidence type="ECO:0000313" key="2">
    <source>
        <dbReference type="EMBL" id="MBB1489793.1"/>
    </source>
</evidence>
<dbReference type="Pfam" id="PF00675">
    <property type="entry name" value="Peptidase_M16"/>
    <property type="match status" value="1"/>
</dbReference>
<comment type="caution">
    <text evidence="2">The sequence shown here is derived from an EMBL/GenBank/DDBJ whole genome shotgun (WGS) entry which is preliminary data.</text>
</comment>
<proteinExistence type="predicted"/>
<keyword evidence="3" id="KW-1185">Reference proteome</keyword>
<dbReference type="Gene3D" id="3.30.830.10">
    <property type="entry name" value="Metalloenzyme, LuxS/M16 peptidase-like"/>
    <property type="match status" value="1"/>
</dbReference>
<sequence>RIASYTARMLNKGTTNNSRQEIEDKLSALKSSIRFSGSNGRISANISTTEEHLMETVALMTDMLKNPAFNEAELEKLKTADLANIERNKTEPQFLASKKLSSLNQHYEKGHPLYAPSIEDD</sequence>
<dbReference type="InterPro" id="IPR011249">
    <property type="entry name" value="Metalloenz_LuxS/M16"/>
</dbReference>
<feature type="non-terminal residue" evidence="2">
    <location>
        <position position="1"/>
    </location>
</feature>
<dbReference type="SUPFAM" id="SSF63411">
    <property type="entry name" value="LuxS/MPP-like metallohydrolase"/>
    <property type="match status" value="1"/>
</dbReference>
<dbReference type="InterPro" id="IPR011765">
    <property type="entry name" value="Pept_M16_N"/>
</dbReference>
<evidence type="ECO:0000313" key="3">
    <source>
        <dbReference type="Proteomes" id="UP000565262"/>
    </source>
</evidence>
<feature type="non-terminal residue" evidence="2">
    <location>
        <position position="121"/>
    </location>
</feature>
<dbReference type="AlphaFoldDB" id="A0A839IWL7"/>
<dbReference type="EMBL" id="JACJFM010000214">
    <property type="protein sequence ID" value="MBB1489793.1"/>
    <property type="molecule type" value="Genomic_DNA"/>
</dbReference>